<keyword evidence="3" id="KW-1185">Reference proteome</keyword>
<protein>
    <submittedName>
        <fullName evidence="2">Uncharacterized protein</fullName>
    </submittedName>
</protein>
<dbReference type="AlphaFoldDB" id="A0A4U1J7N5"/>
<organism evidence="2 3">
    <name type="scientific">Polyangium fumosum</name>
    <dbReference type="NCBI Taxonomy" id="889272"/>
    <lineage>
        <taxon>Bacteria</taxon>
        <taxon>Pseudomonadati</taxon>
        <taxon>Myxococcota</taxon>
        <taxon>Polyangia</taxon>
        <taxon>Polyangiales</taxon>
        <taxon>Polyangiaceae</taxon>
        <taxon>Polyangium</taxon>
    </lineage>
</organism>
<gene>
    <name evidence="2" type="ORF">E8A74_27195</name>
</gene>
<evidence type="ECO:0000256" key="1">
    <source>
        <dbReference type="SAM" id="SignalP"/>
    </source>
</evidence>
<accession>A0A4U1J7N5</accession>
<feature type="chain" id="PRO_5020547317" evidence="1">
    <location>
        <begin position="21"/>
        <end position="329"/>
    </location>
</feature>
<keyword evidence="1" id="KW-0732">Signal</keyword>
<comment type="caution">
    <text evidence="2">The sequence shown here is derived from an EMBL/GenBank/DDBJ whole genome shotgun (WGS) entry which is preliminary data.</text>
</comment>
<name>A0A4U1J7N5_9BACT</name>
<dbReference type="EMBL" id="SSMQ01000031">
    <property type="protein sequence ID" value="TKD03200.1"/>
    <property type="molecule type" value="Genomic_DNA"/>
</dbReference>
<dbReference type="OrthoDB" id="5505756at2"/>
<reference evidence="2 3" key="1">
    <citation type="submission" date="2019-04" db="EMBL/GenBank/DDBJ databases">
        <authorList>
            <person name="Li Y."/>
            <person name="Wang J."/>
        </authorList>
    </citation>
    <scope>NUCLEOTIDE SEQUENCE [LARGE SCALE GENOMIC DNA]</scope>
    <source>
        <strain evidence="2 3">DSM 14668</strain>
    </source>
</reference>
<proteinExistence type="predicted"/>
<sequence>MRLEKLLHSTLVALSLAAVAALPACSKTEAKAEAEVTAENIAAEDAITEQHEAATVTWAVAPEGKVKARFKAPDGAPLDDGVTGTVTVKPTRKGAEPVSAKLVFDAKAGVHTADIPKLEDDLTEVSYDVQVKGKPLKSTLYVPKGGTHELVATAKVNADVKIPEGKKGPNGGILQVAGDDLIEVVADVKTGETRVFVLDDDLKPIPVGKRKVKLGVVASGPEFVELDAEPKGLYFTGKLVVKTNPHKLTVMVYPEDAPAPVVVLCGWHPGAVVVVGPSAPVVGLFVVANWAPVVVVPTPGVVVVGKGKGKGKWHWKGPHKKGAKVHIHF</sequence>
<evidence type="ECO:0000313" key="3">
    <source>
        <dbReference type="Proteomes" id="UP000309215"/>
    </source>
</evidence>
<evidence type="ECO:0000313" key="2">
    <source>
        <dbReference type="EMBL" id="TKD03200.1"/>
    </source>
</evidence>
<feature type="signal peptide" evidence="1">
    <location>
        <begin position="1"/>
        <end position="20"/>
    </location>
</feature>
<dbReference type="RefSeq" id="WP_136931997.1">
    <property type="nucleotide sequence ID" value="NZ_SSMQ01000031.1"/>
</dbReference>
<dbReference type="Proteomes" id="UP000309215">
    <property type="component" value="Unassembled WGS sequence"/>
</dbReference>